<name>A0ACB8TWC4_9APHY</name>
<reference evidence="1" key="1">
    <citation type="journal article" date="2021" name="Environ. Microbiol.">
        <title>Gene family expansions and transcriptome signatures uncover fungal adaptations to wood decay.</title>
        <authorList>
            <person name="Hage H."/>
            <person name="Miyauchi S."/>
            <person name="Viragh M."/>
            <person name="Drula E."/>
            <person name="Min B."/>
            <person name="Chaduli D."/>
            <person name="Navarro D."/>
            <person name="Favel A."/>
            <person name="Norest M."/>
            <person name="Lesage-Meessen L."/>
            <person name="Balint B."/>
            <person name="Merenyi Z."/>
            <person name="de Eugenio L."/>
            <person name="Morin E."/>
            <person name="Martinez A.T."/>
            <person name="Baldrian P."/>
            <person name="Stursova M."/>
            <person name="Martinez M.J."/>
            <person name="Novotny C."/>
            <person name="Magnuson J.K."/>
            <person name="Spatafora J.W."/>
            <person name="Maurice S."/>
            <person name="Pangilinan J."/>
            <person name="Andreopoulos W."/>
            <person name="LaButti K."/>
            <person name="Hundley H."/>
            <person name="Na H."/>
            <person name="Kuo A."/>
            <person name="Barry K."/>
            <person name="Lipzen A."/>
            <person name="Henrissat B."/>
            <person name="Riley R."/>
            <person name="Ahrendt S."/>
            <person name="Nagy L.G."/>
            <person name="Grigoriev I.V."/>
            <person name="Martin F."/>
            <person name="Rosso M.N."/>
        </authorList>
    </citation>
    <scope>NUCLEOTIDE SEQUENCE</scope>
    <source>
        <strain evidence="1">CBS 384.51</strain>
    </source>
</reference>
<dbReference type="EMBL" id="MU274924">
    <property type="protein sequence ID" value="KAI0086327.1"/>
    <property type="molecule type" value="Genomic_DNA"/>
</dbReference>
<accession>A0ACB8TWC4</accession>
<keyword evidence="2" id="KW-1185">Reference proteome</keyword>
<gene>
    <name evidence="1" type="ORF">BDY19DRAFT_354904</name>
</gene>
<dbReference type="Proteomes" id="UP001055072">
    <property type="component" value="Unassembled WGS sequence"/>
</dbReference>
<sequence>MNGGPQPISISSSAPEPGESRQSRHGDLLTYDKSFRSTTTIDSNSNASSITITSRTPLVSSPSTDSQASSLDYPSQPPVTPISPSTPSEYMQLRKSLVNTVAAAEGTGFAFDKANGVWSKTISCAWPASRSHWKWGMGETMRGSLGAVSFWVRVKVIVTSSSGTESIELTPSEILVVPTNDAERRQATARYAEARASSKARSSNSRNGEPAGSSRETSAAEPERPRSPSEIAYFRYAPPKSAEVSSSARASMSSKKHPLPSTPTDASSSTAQSGSTSSGKTALSTFSKVLPSKKKSRRPHTSAGPRDGADIPMGLGIPIPVPVSTPAKSAFSNGYLSSSSSSSADTPPSIISNRHKRRSSSGKHFLRLNGIGGPGAMALVWNQHQQRLDVERWEREQARERDAQSRELVKAWEEELAQVEKASSKRRESSSGGGSNMLGFLGALGRRRAKAGAS</sequence>
<organism evidence="1 2">
    <name type="scientific">Irpex rosettiformis</name>
    <dbReference type="NCBI Taxonomy" id="378272"/>
    <lineage>
        <taxon>Eukaryota</taxon>
        <taxon>Fungi</taxon>
        <taxon>Dikarya</taxon>
        <taxon>Basidiomycota</taxon>
        <taxon>Agaricomycotina</taxon>
        <taxon>Agaricomycetes</taxon>
        <taxon>Polyporales</taxon>
        <taxon>Irpicaceae</taxon>
        <taxon>Irpex</taxon>
    </lineage>
</organism>
<evidence type="ECO:0000313" key="1">
    <source>
        <dbReference type="EMBL" id="KAI0086327.1"/>
    </source>
</evidence>
<proteinExistence type="predicted"/>
<evidence type="ECO:0000313" key="2">
    <source>
        <dbReference type="Proteomes" id="UP001055072"/>
    </source>
</evidence>
<protein>
    <submittedName>
        <fullName evidence="1">Uncharacterized protein</fullName>
    </submittedName>
</protein>
<comment type="caution">
    <text evidence="1">The sequence shown here is derived from an EMBL/GenBank/DDBJ whole genome shotgun (WGS) entry which is preliminary data.</text>
</comment>